<comment type="caution">
    <text evidence="1">The sequence shown here is derived from an EMBL/GenBank/DDBJ whole genome shotgun (WGS) entry which is preliminary data.</text>
</comment>
<sequence length="98" mass="10239">MTAALSSFSAAEGIQVAEFDLGQKSGASQDTKRVCGAAPRCPSCNVSQQALDAARSFRATGVKPQNPFAGFKLEAAWRSAFERWLLALSAAEGEEGSA</sequence>
<evidence type="ECO:0000313" key="1">
    <source>
        <dbReference type="EMBL" id="MBL0390564.1"/>
    </source>
</evidence>
<dbReference type="AlphaFoldDB" id="A0A936YW38"/>
<dbReference type="EMBL" id="JAEQNE010000001">
    <property type="protein sequence ID" value="MBL0390564.1"/>
    <property type="molecule type" value="Genomic_DNA"/>
</dbReference>
<gene>
    <name evidence="1" type="ORF">JJ685_05350</name>
</gene>
<organism evidence="1 2">
    <name type="scientific">Ramlibacter monticola</name>
    <dbReference type="NCBI Taxonomy" id="1926872"/>
    <lineage>
        <taxon>Bacteria</taxon>
        <taxon>Pseudomonadati</taxon>
        <taxon>Pseudomonadota</taxon>
        <taxon>Betaproteobacteria</taxon>
        <taxon>Burkholderiales</taxon>
        <taxon>Comamonadaceae</taxon>
        <taxon>Ramlibacter</taxon>
    </lineage>
</organism>
<dbReference type="Proteomes" id="UP000599109">
    <property type="component" value="Unassembled WGS sequence"/>
</dbReference>
<dbReference type="RefSeq" id="WP_201673158.1">
    <property type="nucleotide sequence ID" value="NZ_JAEQNE010000001.1"/>
</dbReference>
<proteinExistence type="predicted"/>
<name>A0A936YW38_9BURK</name>
<protein>
    <submittedName>
        <fullName evidence="1">Uncharacterized protein</fullName>
    </submittedName>
</protein>
<accession>A0A936YW38</accession>
<evidence type="ECO:0000313" key="2">
    <source>
        <dbReference type="Proteomes" id="UP000599109"/>
    </source>
</evidence>
<keyword evidence="2" id="KW-1185">Reference proteome</keyword>
<reference evidence="1 2" key="1">
    <citation type="journal article" date="2017" name="Int. J. Syst. Evol. Microbiol.">
        <title>Ramlibacter monticola sp. nov., isolated from forest soil.</title>
        <authorList>
            <person name="Chaudhary D.K."/>
            <person name="Kim J."/>
        </authorList>
    </citation>
    <scope>NUCLEOTIDE SEQUENCE [LARGE SCALE GENOMIC DNA]</scope>
    <source>
        <strain evidence="1 2">KACC 19175</strain>
    </source>
</reference>